<evidence type="ECO:0000313" key="3">
    <source>
        <dbReference type="Proteomes" id="UP000464754"/>
    </source>
</evidence>
<feature type="domain" description="Methyltransferase type 11" evidence="1">
    <location>
        <begin position="56"/>
        <end position="142"/>
    </location>
</feature>
<keyword evidence="3" id="KW-1185">Reference proteome</keyword>
<dbReference type="EMBL" id="AP019695">
    <property type="protein sequence ID" value="BBK21661.1"/>
    <property type="molecule type" value="Genomic_DNA"/>
</dbReference>
<organism evidence="2 3">
    <name type="scientific">Amedibacterium intestinale</name>
    <dbReference type="NCBI Taxonomy" id="2583452"/>
    <lineage>
        <taxon>Bacteria</taxon>
        <taxon>Bacillati</taxon>
        <taxon>Bacillota</taxon>
        <taxon>Erysipelotrichia</taxon>
        <taxon>Erysipelotrichales</taxon>
        <taxon>Erysipelotrichaceae</taxon>
        <taxon>Amedibacterium</taxon>
    </lineage>
</organism>
<dbReference type="PANTHER" id="PTHR43460">
    <property type="entry name" value="METHYLTRANSFERASE"/>
    <property type="match status" value="1"/>
</dbReference>
<protein>
    <submittedName>
        <fullName evidence="2">Methyltransferase</fullName>
    </submittedName>
</protein>
<dbReference type="Gene3D" id="3.40.50.150">
    <property type="entry name" value="Vaccinia Virus protein VP39"/>
    <property type="match status" value="1"/>
</dbReference>
<name>A0A6N4TGC9_9FIRM</name>
<dbReference type="InterPro" id="IPR013216">
    <property type="entry name" value="Methyltransf_11"/>
</dbReference>
<dbReference type="Proteomes" id="UP000464754">
    <property type="component" value="Chromosome"/>
</dbReference>
<keyword evidence="2" id="KW-0489">Methyltransferase</keyword>
<accession>A0A6N4TGC9</accession>
<dbReference type="AlphaFoldDB" id="A0A6N4TGC9"/>
<dbReference type="GO" id="GO:0008757">
    <property type="term" value="F:S-adenosylmethionine-dependent methyltransferase activity"/>
    <property type="evidence" value="ECO:0007669"/>
    <property type="project" value="InterPro"/>
</dbReference>
<reference evidence="3" key="1">
    <citation type="submission" date="2019-05" db="EMBL/GenBank/DDBJ databases">
        <title>Complete genome sequencing of Absiella argi strain JCM 30884.</title>
        <authorList>
            <person name="Sakamoto M."/>
            <person name="Murakami T."/>
            <person name="Mori H."/>
        </authorList>
    </citation>
    <scope>NUCLEOTIDE SEQUENCE [LARGE SCALE GENOMIC DNA]</scope>
    <source>
        <strain evidence="3">JCM 30884</strain>
    </source>
</reference>
<dbReference type="GO" id="GO:0032259">
    <property type="term" value="P:methylation"/>
    <property type="evidence" value="ECO:0007669"/>
    <property type="project" value="UniProtKB-KW"/>
</dbReference>
<dbReference type="KEGG" id="aarg:Aargi30884_05640"/>
<keyword evidence="2" id="KW-0808">Transferase</keyword>
<dbReference type="PANTHER" id="PTHR43460:SF1">
    <property type="entry name" value="METHYLTRANSFERASE TYPE 11 DOMAIN-CONTAINING PROTEIN"/>
    <property type="match status" value="1"/>
</dbReference>
<sequence length="253" mass="29654">MNTNELVKQWYKEERQANIHGWDFSYIQYRYEEEKDLPWDYKNIVKSYIKKDDEILDLDTGGGEFLLSLHHPYSKTSATEAYPPNVALCKKILLPLGIHFKEVDVKEALPFDDNQFDIVINRHGSINEKEIYRILKPNGIFITEQVGAENDRGLVELLYENSPKLPYPEEYVAIAKEKFKNAGFSILHAQEAFRPIYFYDVGALVWFAKVLPWEFPNFSVKNNLKGLYKAQKQLERKGFVEAQIHRYLLIAKK</sequence>
<dbReference type="Pfam" id="PF08241">
    <property type="entry name" value="Methyltransf_11"/>
    <property type="match status" value="1"/>
</dbReference>
<evidence type="ECO:0000313" key="2">
    <source>
        <dbReference type="EMBL" id="BBK21661.1"/>
    </source>
</evidence>
<dbReference type="RefSeq" id="WP_115714878.1">
    <property type="nucleotide sequence ID" value="NZ_AP019695.1"/>
</dbReference>
<proteinExistence type="predicted"/>
<evidence type="ECO:0000259" key="1">
    <source>
        <dbReference type="Pfam" id="PF08241"/>
    </source>
</evidence>
<dbReference type="CDD" id="cd02440">
    <property type="entry name" value="AdoMet_MTases"/>
    <property type="match status" value="1"/>
</dbReference>
<gene>
    <name evidence="2" type="ORF">Aargi30884_05640</name>
</gene>
<dbReference type="InterPro" id="IPR029063">
    <property type="entry name" value="SAM-dependent_MTases_sf"/>
</dbReference>
<dbReference type="InterPro" id="IPR052939">
    <property type="entry name" value="23S_rRNA_MeTrnsfrase_RlmA"/>
</dbReference>
<dbReference type="SUPFAM" id="SSF53335">
    <property type="entry name" value="S-adenosyl-L-methionine-dependent methyltransferases"/>
    <property type="match status" value="1"/>
</dbReference>